<dbReference type="Proteomes" id="UP001447516">
    <property type="component" value="Unassembled WGS sequence"/>
</dbReference>
<name>A0ABV0AMH3_9ACTN</name>
<evidence type="ECO:0000313" key="2">
    <source>
        <dbReference type="Proteomes" id="UP001447516"/>
    </source>
</evidence>
<gene>
    <name evidence="1" type="ORF">AAH991_07520</name>
</gene>
<dbReference type="EMBL" id="JBDJAW010000004">
    <property type="protein sequence ID" value="MEN3534945.1"/>
    <property type="molecule type" value="Genomic_DNA"/>
</dbReference>
<keyword evidence="2" id="KW-1185">Reference proteome</keyword>
<protein>
    <submittedName>
        <fullName evidence="1">Uncharacterized protein</fullName>
    </submittedName>
</protein>
<proteinExistence type="predicted"/>
<sequence>MYWAIGFGGQIIQVDRGSDTVVVRLGRNVPGARYGPADTAKVVTMALVTP</sequence>
<comment type="caution">
    <text evidence="1">The sequence shown here is derived from an EMBL/GenBank/DDBJ whole genome shotgun (WGS) entry which is preliminary data.</text>
</comment>
<accession>A0ABV0AMH3</accession>
<dbReference type="RefSeq" id="WP_346225019.1">
    <property type="nucleotide sequence ID" value="NZ_JBDJAW010000004.1"/>
</dbReference>
<evidence type="ECO:0000313" key="1">
    <source>
        <dbReference type="EMBL" id="MEN3534945.1"/>
    </source>
</evidence>
<organism evidence="1 2">
    <name type="scientific">Microbispora maris</name>
    <dbReference type="NCBI Taxonomy" id="3144104"/>
    <lineage>
        <taxon>Bacteria</taxon>
        <taxon>Bacillati</taxon>
        <taxon>Actinomycetota</taxon>
        <taxon>Actinomycetes</taxon>
        <taxon>Streptosporangiales</taxon>
        <taxon>Streptosporangiaceae</taxon>
        <taxon>Microbispora</taxon>
    </lineage>
</organism>
<reference evidence="1 2" key="1">
    <citation type="submission" date="2024-05" db="EMBL/GenBank/DDBJ databases">
        <title>Microbispora sp.ZYX-F-249.</title>
        <authorList>
            <person name="Xie H."/>
        </authorList>
    </citation>
    <scope>NUCLEOTIDE SEQUENCE [LARGE SCALE GENOMIC DNA]</scope>
    <source>
        <strain evidence="1 2">ZYX-F-249</strain>
    </source>
</reference>